<sequence length="1652" mass="192869">MNVPDVDAIITDYVRNKWQLSQPELIISLIGGNEYFKNVSNQTRKLFQQGIISAASNTNAWIITDGLHLGVAREVGLAFDQLRYKNIKTIPNIQCIGIVDWNIIKTNFIPIIQILFGDNISSIASVCESIKREIPVIVITDTGITADLIVHEYHNLYGENQDRLEVEYENAMQKPEFNNYDTNQTFGSNQTRLNGMTRQFIEMMKSEKGHFLLNSFQLSENEPEWKLDEAILSALYNAVHIANNTWERNARNLILATACKKYERVKQYIFEKQSISNWPSLELDKPLKFAIHGNYIRFIELFIEHGTSFERLRRLITINDLYKNLTASDRSAMLPIVNENDQSPMVPNVNESDQSTTIPGVSENDRPAGARSVNENNRLATTFNINESDRSATVPSVNENDQLVIAPEVNENDRLAAASGINENDRSATAPSVNEEMDIRRKYYAGCFKSNMINFDLNDQENGQYLGIGFSNSSGQLYQIQGNISYYKEMNSANEAYSIGQPTRFTPHENCSIGFTYKIQPAFNFIRDLLLWSTLMDRLYLTIFFCSQTENTIVASLLISKVYQIAGESEKNSEKKLIYRKREKIFDEHATIIMNRCFNINEDAAIQILTSPSELYFNYSPLELAEDNGSHSFLGTKCVQTYLDRQWSGAIIYKTQSSIWIRTLQIILYCKQRCTWKMRRIFKKYITDNYWNAIDLIAMFCYLVSLFTRLVNTNWFFIPKILICITHCLWYVRILQLFTASKRCGIKLLMIFKAAKDLLIFPIFILIFLMAYSITSYSLMATKNQIEQNSGNMSHINNSNITNNQIMEINEPSIIDEITQNNITNNHSLMFTVKKKNKIDLEFLQMIPIHVRNIIDWGMWKVYGQVEILDQKTADGITLNADNDAYGNTTFILTIVFVCISNLLLLNVLVALFNKSFDNMKDEANNSYAYQRFLLVNEYSRKFTCMPPLNLLQYFILFVQYIITRCQNDANAIIYGPLLINNKLNWTIHNMITFNSKDQVKLNGIINKVSIHFSTAPTAQEPEIWLFVMKSGIKPNEFDIVRYQQLKEVKRKTGIQIFTELNMQIDKDQYLAIRFSSEAGNPITLEGNQYYSYFDFGHHLARTIPFTICKNKRIAMNFQVLPNGYGNIGVINALESNDRFIWMYNFAITFFRMHKIFSDLTAQQEKEDLTTELRMLYKSNIKALKEIDYFNYAYKPETSIKSYEEMESIRETLNKALCRKNFELISRFRFFIFDLFQQIKSNYITTHTNERTDHSYQTFYDNQWIPFNQIEGIINSKTQLISINLFWSMNLNENDATTDSTKHDTNTIPRDFKIVRFQIKVLQSYCIKDVCPQGIENLYYYQSENRILFPPGTIFKVVHCSKSNENEKLYSIKLELASLDFIKIELGEIINFWLNNEILKTNQTSLARLIMYSGQLDETKKYYELLNKYFIRYERLKKYFYYGLGVLAQKNKDDDLLRARVKCALADIYFSKHSKMMALKNYEEALSIFDKHRNKTSLDIVECYISIGKIYKTFHTNNDYESALKSFKNAIVELDYWVSTNIRIQWKYLPFKIVSLLKNIGELFRFKHEFNKAYACQYKVLLIYQQFSIWNDFQVGSLYEEIGRIYQDDKKLQLALLFYHKAADIYYWFDFQTNNVKNTIQQLIEDNITEMK</sequence>
<evidence type="ECO:0000256" key="5">
    <source>
        <dbReference type="ARBA" id="ARBA00023065"/>
    </source>
</evidence>
<feature type="domain" description="TRPM SLOG" evidence="11">
    <location>
        <begin position="10"/>
        <end position="106"/>
    </location>
</feature>
<dbReference type="InterPro" id="IPR011990">
    <property type="entry name" value="TPR-like_helical_dom_sf"/>
</dbReference>
<dbReference type="PANTHER" id="PTHR13800:SF12">
    <property type="entry name" value="TRANSIENT RECEPTOR POTENTIAL CATION CHANNEL SUBFAMILY M MEMBER-LIKE 2"/>
    <property type="match status" value="1"/>
</dbReference>
<evidence type="ECO:0000256" key="4">
    <source>
        <dbReference type="ARBA" id="ARBA00022989"/>
    </source>
</evidence>
<evidence type="ECO:0000259" key="12">
    <source>
        <dbReference type="Pfam" id="PF25508"/>
    </source>
</evidence>
<comment type="caution">
    <text evidence="13">The sequence shown here is derived from an EMBL/GenBank/DDBJ whole genome shotgun (WGS) entry which is preliminary data.</text>
</comment>
<name>A0A814RTN4_9BILA</name>
<dbReference type="InterPro" id="IPR019734">
    <property type="entry name" value="TPR_rpt"/>
</dbReference>
<evidence type="ECO:0000256" key="9">
    <source>
        <dbReference type="SAM" id="Phobius"/>
    </source>
</evidence>
<evidence type="ECO:0000313" key="14">
    <source>
        <dbReference type="Proteomes" id="UP000663889"/>
    </source>
</evidence>
<feature type="transmembrane region" description="Helical" evidence="9">
    <location>
        <begin position="717"/>
        <end position="738"/>
    </location>
</feature>
<proteinExistence type="predicted"/>
<dbReference type="GO" id="GO:0099604">
    <property type="term" value="F:ligand-gated calcium channel activity"/>
    <property type="evidence" value="ECO:0007669"/>
    <property type="project" value="TreeGrafter"/>
</dbReference>
<dbReference type="GO" id="GO:0005886">
    <property type="term" value="C:plasma membrane"/>
    <property type="evidence" value="ECO:0007669"/>
    <property type="project" value="TreeGrafter"/>
</dbReference>
<evidence type="ECO:0000256" key="2">
    <source>
        <dbReference type="ARBA" id="ARBA00022448"/>
    </source>
</evidence>
<keyword evidence="4 9" id="KW-1133">Transmembrane helix</keyword>
<evidence type="ECO:0000256" key="6">
    <source>
        <dbReference type="ARBA" id="ARBA00023136"/>
    </source>
</evidence>
<keyword evidence="6 9" id="KW-0472">Membrane</keyword>
<evidence type="ECO:0000256" key="3">
    <source>
        <dbReference type="ARBA" id="ARBA00022692"/>
    </source>
</evidence>
<dbReference type="InterPro" id="IPR041491">
    <property type="entry name" value="TRPM_SLOG"/>
</dbReference>
<keyword evidence="2" id="KW-0813">Transport</keyword>
<dbReference type="SMART" id="SM00028">
    <property type="entry name" value="TPR"/>
    <property type="match status" value="4"/>
</dbReference>
<feature type="compositionally biased region" description="Polar residues" evidence="8">
    <location>
        <begin position="340"/>
        <end position="359"/>
    </location>
</feature>
<feature type="region of interest" description="Disordered" evidence="8">
    <location>
        <begin position="340"/>
        <end position="371"/>
    </location>
</feature>
<organism evidence="13 14">
    <name type="scientific">Rotaria sordida</name>
    <dbReference type="NCBI Taxonomy" id="392033"/>
    <lineage>
        <taxon>Eukaryota</taxon>
        <taxon>Metazoa</taxon>
        <taxon>Spiralia</taxon>
        <taxon>Gnathifera</taxon>
        <taxon>Rotifera</taxon>
        <taxon>Eurotatoria</taxon>
        <taxon>Bdelloidea</taxon>
        <taxon>Philodinida</taxon>
        <taxon>Philodinidae</taxon>
        <taxon>Rotaria</taxon>
    </lineage>
</organism>
<keyword evidence="7" id="KW-0407">Ion channel</keyword>
<dbReference type="EMBL" id="CAJNOU010001031">
    <property type="protein sequence ID" value="CAF1138158.1"/>
    <property type="molecule type" value="Genomic_DNA"/>
</dbReference>
<feature type="transmembrane region" description="Helical" evidence="9">
    <location>
        <begin position="758"/>
        <end position="780"/>
    </location>
</feature>
<protein>
    <submittedName>
        <fullName evidence="13">Uncharacterized protein</fullName>
    </submittedName>
</protein>
<dbReference type="InterPro" id="IPR057366">
    <property type="entry name" value="TRPM-like"/>
</dbReference>
<dbReference type="Proteomes" id="UP000663889">
    <property type="component" value="Unassembled WGS sequence"/>
</dbReference>
<feature type="domain" description="Ion transport" evidence="10">
    <location>
        <begin position="682"/>
        <end position="924"/>
    </location>
</feature>
<evidence type="ECO:0000313" key="13">
    <source>
        <dbReference type="EMBL" id="CAF1138158.1"/>
    </source>
</evidence>
<evidence type="ECO:0000256" key="7">
    <source>
        <dbReference type="ARBA" id="ARBA00023303"/>
    </source>
</evidence>
<dbReference type="Gene3D" id="1.25.40.10">
    <property type="entry name" value="Tetratricopeptide repeat domain"/>
    <property type="match status" value="1"/>
</dbReference>
<dbReference type="PANTHER" id="PTHR13800">
    <property type="entry name" value="TRANSIENT RECEPTOR POTENTIAL CATION CHANNEL, SUBFAMILY M, MEMBER 6"/>
    <property type="match status" value="1"/>
</dbReference>
<reference evidence="13" key="1">
    <citation type="submission" date="2021-02" db="EMBL/GenBank/DDBJ databases">
        <authorList>
            <person name="Nowell W R."/>
        </authorList>
    </citation>
    <scope>NUCLEOTIDE SEQUENCE</scope>
</reference>
<evidence type="ECO:0000259" key="11">
    <source>
        <dbReference type="Pfam" id="PF18139"/>
    </source>
</evidence>
<dbReference type="InterPro" id="IPR050927">
    <property type="entry name" value="TRPM"/>
</dbReference>
<dbReference type="Pfam" id="PF18139">
    <property type="entry name" value="LSDAT_euk"/>
    <property type="match status" value="1"/>
</dbReference>
<keyword evidence="3 9" id="KW-0812">Transmembrane</keyword>
<evidence type="ECO:0000259" key="10">
    <source>
        <dbReference type="Pfam" id="PF00520"/>
    </source>
</evidence>
<evidence type="ECO:0000256" key="1">
    <source>
        <dbReference type="ARBA" id="ARBA00004141"/>
    </source>
</evidence>
<evidence type="ECO:0000256" key="8">
    <source>
        <dbReference type="SAM" id="MobiDB-lite"/>
    </source>
</evidence>
<dbReference type="InterPro" id="IPR005821">
    <property type="entry name" value="Ion_trans_dom"/>
</dbReference>
<comment type="subcellular location">
    <subcellularLocation>
        <location evidence="1">Membrane</location>
        <topology evidence="1">Multi-pass membrane protein</topology>
    </subcellularLocation>
</comment>
<dbReference type="Pfam" id="PF25508">
    <property type="entry name" value="TRPM2"/>
    <property type="match status" value="1"/>
</dbReference>
<feature type="transmembrane region" description="Helical" evidence="9">
    <location>
        <begin position="891"/>
        <end position="913"/>
    </location>
</feature>
<dbReference type="Pfam" id="PF00520">
    <property type="entry name" value="Ion_trans"/>
    <property type="match status" value="1"/>
</dbReference>
<accession>A0A814RTN4</accession>
<feature type="transmembrane region" description="Helical" evidence="9">
    <location>
        <begin position="690"/>
        <end position="711"/>
    </location>
</feature>
<feature type="domain" description="TRPM-like" evidence="12">
    <location>
        <begin position="520"/>
        <end position="634"/>
    </location>
</feature>
<gene>
    <name evidence="13" type="ORF">SEV965_LOCUS17786</name>
</gene>
<keyword evidence="5" id="KW-0406">Ion transport</keyword>